<protein>
    <submittedName>
        <fullName evidence="10">Uncharacterized protein</fullName>
    </submittedName>
</protein>
<organism evidence="10 11">
    <name type="scientific">Malus domestica</name>
    <name type="common">Apple</name>
    <name type="synonym">Pyrus malus</name>
    <dbReference type="NCBI Taxonomy" id="3750"/>
    <lineage>
        <taxon>Eukaryota</taxon>
        <taxon>Viridiplantae</taxon>
        <taxon>Streptophyta</taxon>
        <taxon>Embryophyta</taxon>
        <taxon>Tracheophyta</taxon>
        <taxon>Spermatophyta</taxon>
        <taxon>Magnoliopsida</taxon>
        <taxon>eudicotyledons</taxon>
        <taxon>Gunneridae</taxon>
        <taxon>Pentapetalae</taxon>
        <taxon>rosids</taxon>
        <taxon>fabids</taxon>
        <taxon>Rosales</taxon>
        <taxon>Rosaceae</taxon>
        <taxon>Amygdaloideae</taxon>
        <taxon>Maleae</taxon>
        <taxon>Malus</taxon>
    </lineage>
</organism>
<name>A0A498HIN7_MALDO</name>
<dbReference type="CDD" id="cd11710">
    <property type="entry name" value="GINS_A_psf1"/>
    <property type="match status" value="1"/>
</dbReference>
<feature type="repeat" description="PPR" evidence="7">
    <location>
        <begin position="194"/>
        <end position="228"/>
    </location>
</feature>
<dbReference type="Gene3D" id="1.25.40.10">
    <property type="entry name" value="Tetratricopeptide repeat domain"/>
    <property type="match status" value="4"/>
</dbReference>
<keyword evidence="5" id="KW-0539">Nucleus</keyword>
<evidence type="ECO:0000256" key="7">
    <source>
        <dbReference type="PROSITE-ProRule" id="PRU00708"/>
    </source>
</evidence>
<feature type="repeat" description="PPR" evidence="7">
    <location>
        <begin position="396"/>
        <end position="430"/>
    </location>
</feature>
<dbReference type="InterPro" id="IPR002885">
    <property type="entry name" value="PPR_rpt"/>
</dbReference>
<dbReference type="AlphaFoldDB" id="A0A498HIN7"/>
<dbReference type="GO" id="GO:0000811">
    <property type="term" value="C:GINS complex"/>
    <property type="evidence" value="ECO:0007669"/>
    <property type="project" value="InterPro"/>
</dbReference>
<comment type="similarity">
    <text evidence="2">Belongs to the GINS1/PSF1 family.</text>
</comment>
<dbReference type="InterPro" id="IPR046960">
    <property type="entry name" value="PPR_At4g14850-like_plant"/>
</dbReference>
<sequence length="879" mass="99009">MCAHFVRPLLRKLEPVTSAPFHFCPKNYHYLSFNYFLNSCSSLSNLKCIHALIFQHGSNQSLLLSTKLVTLASSLAPTMDYARKLFDATPERDVFLWNTLIRGYADQGPCHEAIVLYRNMHRSGLSPDNYTFPFVVRSCAVQLALREGKEVHCNVIKYGFHSDVFVQSALVSMYAQSGETLDSEIVFSEMVVKNIVSWTAMIAGYVQNGFYEEGLGVLRDMVASDTQPNVVTLVSVLPACASLEFLDLGKLIHGFGIKVGVDKDVALMNALIACYGKCGNLDTARYLFDGMAVRNLVSWNAMIAAYEQNNSGTEAIELFRRMQTENVEYDYITLVSVISACTSLGALNTGRWLHELIRMKGFGTNASITNALIDMYAKCGNINLAKDVFQGLPHKSVVSWTSIIGACASHGHGDDALRLFSMMIEQCVKPNSFTFTAVLTACRHVGLVEEGRKHFESMIKDYSICPGLEHYACMVDLLGRAGCLLEAYKFIERMPVDPDVGVWGALLSACRIHGNVELAELVTAHLSHLDTQTVTSYVLMSNIYAEARRWEDEARLRNLMREKELMKLPGQSSVEVNQRFYTFLSETGSPSHRLPQPPSVGIFRIQRHLLPDSRSRLSYCCYLGAKLFIRNIYLDPGVGLALFGVSKMYGTNAIQLVKEIANGEKGQLTAFSSNLFKDVIAECSQHYEDLQKSLRGMDPINPKNLLEICLSDLRNHDTGVFLAIHLIISPKMQEAGIDFQTQNEDHYGFLIHHLSLLRNKRCLMTYMHSRAEMLRNLIWKVGYEIPEEIEEKLSHTEKEYFKKHSEALKSYMSRVELHLDMDMVPPKDPYIKVRVLDDMGEVQLPSFNTANFAQHSMHFLKRTDAEKYISLGKMEELTG</sequence>
<gene>
    <name evidence="10" type="ORF">DVH24_031324</name>
</gene>
<dbReference type="Pfam" id="PF13041">
    <property type="entry name" value="PPR_2"/>
    <property type="match status" value="4"/>
</dbReference>
<dbReference type="FunFam" id="1.25.40.10:FF:000031">
    <property type="entry name" value="Pentatricopeptide repeat-containing protein mitochondrial"/>
    <property type="match status" value="1"/>
</dbReference>
<dbReference type="PANTHER" id="PTHR47926:SF454">
    <property type="entry name" value="REPEAT-CONTAINING PROTEIN, PUTATIVE-RELATED"/>
    <property type="match status" value="1"/>
</dbReference>
<dbReference type="InterPro" id="IPR021151">
    <property type="entry name" value="GINS_A"/>
</dbReference>
<evidence type="ECO:0000313" key="11">
    <source>
        <dbReference type="Proteomes" id="UP000290289"/>
    </source>
</evidence>
<proteinExistence type="inferred from homology"/>
<evidence type="ECO:0000259" key="8">
    <source>
        <dbReference type="Pfam" id="PF05916"/>
    </source>
</evidence>
<evidence type="ECO:0000313" key="10">
    <source>
        <dbReference type="EMBL" id="RXH68991.1"/>
    </source>
</evidence>
<dbReference type="EMBL" id="RDQH01000343">
    <property type="protein sequence ID" value="RXH68991.1"/>
    <property type="molecule type" value="Genomic_DNA"/>
</dbReference>
<dbReference type="InterPro" id="IPR036224">
    <property type="entry name" value="GINS_bundle-like_dom_sf"/>
</dbReference>
<keyword evidence="3" id="KW-0235">DNA replication</keyword>
<dbReference type="Pfam" id="PF01535">
    <property type="entry name" value="PPR"/>
    <property type="match status" value="3"/>
</dbReference>
<evidence type="ECO:0000259" key="9">
    <source>
        <dbReference type="Pfam" id="PF24997"/>
    </source>
</evidence>
<dbReference type="Pfam" id="PF05916">
    <property type="entry name" value="Sld5"/>
    <property type="match status" value="1"/>
</dbReference>
<evidence type="ECO:0000256" key="6">
    <source>
        <dbReference type="ARBA" id="ARBA00061659"/>
    </source>
</evidence>
<dbReference type="GO" id="GO:0006260">
    <property type="term" value="P:DNA replication"/>
    <property type="evidence" value="ECO:0007669"/>
    <property type="project" value="UniProtKB-KW"/>
</dbReference>
<dbReference type="FunFam" id="1.25.40.10:FF:000396">
    <property type="entry name" value="Pentatricopeptide repeat-containing protein At2g36730"/>
    <property type="match status" value="1"/>
</dbReference>
<dbReference type="FunFam" id="1.25.40.10:FF:000968">
    <property type="entry name" value="Pentatricopeptide repeat-containing protein, mitochondrial"/>
    <property type="match status" value="1"/>
</dbReference>
<dbReference type="InterPro" id="IPR011990">
    <property type="entry name" value="TPR-like_helical_dom_sf"/>
</dbReference>
<dbReference type="STRING" id="3750.A0A498HIN7"/>
<evidence type="ECO:0000256" key="4">
    <source>
        <dbReference type="ARBA" id="ARBA00022737"/>
    </source>
</evidence>
<feature type="repeat" description="PPR" evidence="7">
    <location>
        <begin position="93"/>
        <end position="127"/>
    </location>
</feature>
<dbReference type="SUPFAM" id="SSF158573">
    <property type="entry name" value="GINS helical bundle-like"/>
    <property type="match status" value="1"/>
</dbReference>
<feature type="repeat" description="PPR" evidence="7">
    <location>
        <begin position="295"/>
        <end position="329"/>
    </location>
</feature>
<dbReference type="PROSITE" id="PS51375">
    <property type="entry name" value="PPR"/>
    <property type="match status" value="4"/>
</dbReference>
<feature type="domain" description="DNA replication complex GINS protein PSF1 C-terminal" evidence="9">
    <location>
        <begin position="827"/>
        <end position="878"/>
    </location>
</feature>
<keyword evidence="11" id="KW-1185">Reference proteome</keyword>
<feature type="domain" description="GINS subunit" evidence="8">
    <location>
        <begin position="729"/>
        <end position="815"/>
    </location>
</feature>
<comment type="similarity">
    <text evidence="6">Belongs to the PPR family. PCMP-E subfamily.</text>
</comment>
<keyword evidence="4" id="KW-0677">Repeat</keyword>
<evidence type="ECO:0000256" key="3">
    <source>
        <dbReference type="ARBA" id="ARBA00022705"/>
    </source>
</evidence>
<evidence type="ECO:0000256" key="1">
    <source>
        <dbReference type="ARBA" id="ARBA00004123"/>
    </source>
</evidence>
<evidence type="ECO:0000256" key="2">
    <source>
        <dbReference type="ARBA" id="ARBA00006677"/>
    </source>
</evidence>
<dbReference type="NCBIfam" id="TIGR00756">
    <property type="entry name" value="PPR"/>
    <property type="match status" value="5"/>
</dbReference>
<dbReference type="GO" id="GO:0003723">
    <property type="term" value="F:RNA binding"/>
    <property type="evidence" value="ECO:0007669"/>
    <property type="project" value="InterPro"/>
</dbReference>
<dbReference type="Pfam" id="PF24997">
    <property type="entry name" value="PSF1_C"/>
    <property type="match status" value="1"/>
</dbReference>
<dbReference type="InterPro" id="IPR046848">
    <property type="entry name" value="E_motif"/>
</dbReference>
<dbReference type="Proteomes" id="UP000290289">
    <property type="component" value="Chromosome 17"/>
</dbReference>
<dbReference type="CDD" id="cd21696">
    <property type="entry name" value="GINS_B_Psf1"/>
    <property type="match status" value="1"/>
</dbReference>
<dbReference type="GO" id="GO:0009451">
    <property type="term" value="P:RNA modification"/>
    <property type="evidence" value="ECO:0007669"/>
    <property type="project" value="InterPro"/>
</dbReference>
<comment type="subcellular location">
    <subcellularLocation>
        <location evidence="1">Nucleus</location>
    </subcellularLocation>
</comment>
<dbReference type="InterPro" id="IPR005339">
    <property type="entry name" value="GINS_Psf1"/>
</dbReference>
<dbReference type="Gene3D" id="1.20.58.1030">
    <property type="match status" value="1"/>
</dbReference>
<dbReference type="PANTHER" id="PTHR47926">
    <property type="entry name" value="PENTATRICOPEPTIDE REPEAT-CONTAINING PROTEIN"/>
    <property type="match status" value="1"/>
</dbReference>
<dbReference type="InterPro" id="IPR056783">
    <property type="entry name" value="PSF1_C"/>
</dbReference>
<evidence type="ECO:0000256" key="5">
    <source>
        <dbReference type="ARBA" id="ARBA00023242"/>
    </source>
</evidence>
<comment type="caution">
    <text evidence="10">The sequence shown here is derived from an EMBL/GenBank/DDBJ whole genome shotgun (WGS) entry which is preliminary data.</text>
</comment>
<dbReference type="FunFam" id="1.25.40.10:FF:000280">
    <property type="entry name" value="Pentatricopeptide repeat-containing protein"/>
    <property type="match status" value="1"/>
</dbReference>
<accession>A0A498HIN7</accession>
<reference evidence="10 11" key="1">
    <citation type="submission" date="2018-10" db="EMBL/GenBank/DDBJ databases">
        <title>A high-quality apple genome assembly.</title>
        <authorList>
            <person name="Hu J."/>
        </authorList>
    </citation>
    <scope>NUCLEOTIDE SEQUENCE [LARGE SCALE GENOMIC DNA]</scope>
    <source>
        <strain evidence="11">cv. HFTH1</strain>
        <tissue evidence="10">Young leaf</tissue>
    </source>
</reference>
<dbReference type="Pfam" id="PF20431">
    <property type="entry name" value="E_motif"/>
    <property type="match status" value="1"/>
</dbReference>